<dbReference type="RefSeq" id="WP_130135616.1">
    <property type="nucleotide sequence ID" value="NZ_RQTE01000175.1"/>
</dbReference>
<dbReference type="PANTHER" id="PTHR30349">
    <property type="entry name" value="PHAGE INTEGRASE-RELATED"/>
    <property type="match status" value="1"/>
</dbReference>
<dbReference type="AlphaFoldDB" id="A0A4Q7CN11"/>
<evidence type="ECO:0000259" key="2">
    <source>
        <dbReference type="PROSITE" id="PS51898"/>
    </source>
</evidence>
<reference evidence="3 4" key="1">
    <citation type="submission" date="2018-11" db="EMBL/GenBank/DDBJ databases">
        <title>Genomic profiling of Staphylococcus species from a Poultry farm system in KwaZulu-Natal, South Africa.</title>
        <authorList>
            <person name="Amoako D.G."/>
            <person name="Somboro A.M."/>
            <person name="Abia A.L.K."/>
            <person name="Bester L.A."/>
            <person name="Essack S.Y."/>
        </authorList>
    </citation>
    <scope>NUCLEOTIDE SEQUENCE [LARGE SCALE GENOMIC DNA]</scope>
    <source>
        <strain evidence="3 4">SA11</strain>
    </source>
</reference>
<dbReference type="InterPro" id="IPR002104">
    <property type="entry name" value="Integrase_catalytic"/>
</dbReference>
<dbReference type="GO" id="GO:0003677">
    <property type="term" value="F:DNA binding"/>
    <property type="evidence" value="ECO:0007669"/>
    <property type="project" value="InterPro"/>
</dbReference>
<feature type="domain" description="Tyr recombinase" evidence="2">
    <location>
        <begin position="6"/>
        <end position="197"/>
    </location>
</feature>
<dbReference type="Gene3D" id="1.10.443.10">
    <property type="entry name" value="Intergrase catalytic core"/>
    <property type="match status" value="1"/>
</dbReference>
<dbReference type="GO" id="GO:0015074">
    <property type="term" value="P:DNA integration"/>
    <property type="evidence" value="ECO:0007669"/>
    <property type="project" value="InterPro"/>
</dbReference>
<dbReference type="EMBL" id="RQTE01000175">
    <property type="protein sequence ID" value="RZI01303.1"/>
    <property type="molecule type" value="Genomic_DNA"/>
</dbReference>
<evidence type="ECO:0000313" key="4">
    <source>
        <dbReference type="Proteomes" id="UP000293854"/>
    </source>
</evidence>
<dbReference type="SUPFAM" id="SSF56349">
    <property type="entry name" value="DNA breaking-rejoining enzymes"/>
    <property type="match status" value="1"/>
</dbReference>
<dbReference type="Pfam" id="PF00589">
    <property type="entry name" value="Phage_integrase"/>
    <property type="match status" value="1"/>
</dbReference>
<comment type="caution">
    <text evidence="3">The sequence shown here is derived from an EMBL/GenBank/DDBJ whole genome shotgun (WGS) entry which is preliminary data.</text>
</comment>
<keyword evidence="1" id="KW-0233">DNA recombination</keyword>
<dbReference type="PROSITE" id="PS51898">
    <property type="entry name" value="TYR_RECOMBINASE"/>
    <property type="match status" value="1"/>
</dbReference>
<dbReference type="InterPro" id="IPR050090">
    <property type="entry name" value="Tyrosine_recombinase_XerCD"/>
</dbReference>
<dbReference type="GO" id="GO:0006310">
    <property type="term" value="P:DNA recombination"/>
    <property type="evidence" value="ECO:0007669"/>
    <property type="project" value="UniProtKB-KW"/>
</dbReference>
<evidence type="ECO:0000256" key="1">
    <source>
        <dbReference type="ARBA" id="ARBA00023172"/>
    </source>
</evidence>
<dbReference type="PANTHER" id="PTHR30349:SF82">
    <property type="entry name" value="INTEGRASE_RECOMBINASE YOEC-RELATED"/>
    <property type="match status" value="1"/>
</dbReference>
<accession>A0A4Q7CN11</accession>
<proteinExistence type="predicted"/>
<name>A0A4Q7CN11_9STAP</name>
<evidence type="ECO:0000313" key="3">
    <source>
        <dbReference type="EMBL" id="RZI01303.1"/>
    </source>
</evidence>
<protein>
    <submittedName>
        <fullName evidence="3">Integrase</fullName>
    </submittedName>
</protein>
<sequence>MECVLPIKDKMHIEAMYRVLKQHSQRDYLLLNFAIHTGVKLSTLLNLRVVDILNPEYKENKNQTFQNITPKMIIKSWTNSQFPEIVVPLSDALRKALTDYILDNEYMIQDFLFQSSRTKKQLSRQQAYRIIHQAAEEIELSHIGLQSLRKTFAYHAYKAGTPITVIQKYLGHQSLAETIRFIDIPSVSKTIEIHLDI</sequence>
<gene>
    <name evidence="3" type="ORF">EIG99_09135</name>
</gene>
<dbReference type="InterPro" id="IPR013762">
    <property type="entry name" value="Integrase-like_cat_sf"/>
</dbReference>
<dbReference type="InterPro" id="IPR011010">
    <property type="entry name" value="DNA_brk_join_enz"/>
</dbReference>
<dbReference type="Proteomes" id="UP000293854">
    <property type="component" value="Unassembled WGS sequence"/>
</dbReference>
<organism evidence="3 4">
    <name type="scientific">Staphylococcus condimenti</name>
    <dbReference type="NCBI Taxonomy" id="70255"/>
    <lineage>
        <taxon>Bacteria</taxon>
        <taxon>Bacillati</taxon>
        <taxon>Bacillota</taxon>
        <taxon>Bacilli</taxon>
        <taxon>Bacillales</taxon>
        <taxon>Staphylococcaceae</taxon>
        <taxon>Staphylococcus</taxon>
    </lineage>
</organism>